<proteinExistence type="predicted"/>
<feature type="region of interest" description="Disordered" evidence="1">
    <location>
        <begin position="107"/>
        <end position="158"/>
    </location>
</feature>
<organism evidence="2 3">
    <name type="scientific">Chaetoceros tenuissimus</name>
    <dbReference type="NCBI Taxonomy" id="426638"/>
    <lineage>
        <taxon>Eukaryota</taxon>
        <taxon>Sar</taxon>
        <taxon>Stramenopiles</taxon>
        <taxon>Ochrophyta</taxon>
        <taxon>Bacillariophyta</taxon>
        <taxon>Coscinodiscophyceae</taxon>
        <taxon>Chaetocerotophycidae</taxon>
        <taxon>Chaetocerotales</taxon>
        <taxon>Chaetocerotaceae</taxon>
        <taxon>Chaetoceros</taxon>
    </lineage>
</organism>
<gene>
    <name evidence="2" type="ORF">CTEN210_10277</name>
</gene>
<dbReference type="EMBL" id="BLLK01000047">
    <property type="protein sequence ID" value="GFH53801.1"/>
    <property type="molecule type" value="Genomic_DNA"/>
</dbReference>
<evidence type="ECO:0000313" key="3">
    <source>
        <dbReference type="Proteomes" id="UP001054902"/>
    </source>
</evidence>
<feature type="compositionally biased region" description="Basic and acidic residues" evidence="1">
    <location>
        <begin position="129"/>
        <end position="158"/>
    </location>
</feature>
<evidence type="ECO:0000256" key="1">
    <source>
        <dbReference type="SAM" id="MobiDB-lite"/>
    </source>
</evidence>
<sequence length="274" mass="31031">MNEKEGEKLKMAEVDESTSLFDNLPSSNEDISIAANSMDNASNATSTNSISRRTTRTMNVTGASWSSSSQQAMPPLDMNLLFGSNSSYGKTQEEQITALSADIKLSQEGDTVSRNEGESTLPTRTLQSEQDRKRIERNRRERILSKQRREQRNEKNRQMTEQIRRLQYCNDEIKAKIDALFKELSTLLSPEKVEEVKEALSKHNFKATDDISSSLIKDNDELQKRINTIYDDLSPLLPAAEDSSTEEEQDDELEEQSIKSEKVVVDAIKNNKLC</sequence>
<feature type="compositionally biased region" description="Polar residues" evidence="1">
    <location>
        <begin position="118"/>
        <end position="128"/>
    </location>
</feature>
<feature type="compositionally biased region" description="Acidic residues" evidence="1">
    <location>
        <begin position="243"/>
        <end position="255"/>
    </location>
</feature>
<feature type="region of interest" description="Disordered" evidence="1">
    <location>
        <begin position="233"/>
        <end position="259"/>
    </location>
</feature>
<accession>A0AAD3CX22</accession>
<dbReference type="Proteomes" id="UP001054902">
    <property type="component" value="Unassembled WGS sequence"/>
</dbReference>
<name>A0AAD3CX22_9STRA</name>
<dbReference type="AlphaFoldDB" id="A0AAD3CX22"/>
<protein>
    <submittedName>
        <fullName evidence="2">Uncharacterized protein</fullName>
    </submittedName>
</protein>
<feature type="compositionally biased region" description="Basic and acidic residues" evidence="1">
    <location>
        <begin position="107"/>
        <end position="117"/>
    </location>
</feature>
<reference evidence="2 3" key="1">
    <citation type="journal article" date="2021" name="Sci. Rep.">
        <title>The genome of the diatom Chaetoceros tenuissimus carries an ancient integrated fragment of an extant virus.</title>
        <authorList>
            <person name="Hongo Y."/>
            <person name="Kimura K."/>
            <person name="Takaki Y."/>
            <person name="Yoshida Y."/>
            <person name="Baba S."/>
            <person name="Kobayashi G."/>
            <person name="Nagasaki K."/>
            <person name="Hano T."/>
            <person name="Tomaru Y."/>
        </authorList>
    </citation>
    <scope>NUCLEOTIDE SEQUENCE [LARGE SCALE GENOMIC DNA]</scope>
    <source>
        <strain evidence="2 3">NIES-3715</strain>
    </source>
</reference>
<keyword evidence="3" id="KW-1185">Reference proteome</keyword>
<comment type="caution">
    <text evidence="2">The sequence shown here is derived from an EMBL/GenBank/DDBJ whole genome shotgun (WGS) entry which is preliminary data.</text>
</comment>
<evidence type="ECO:0000313" key="2">
    <source>
        <dbReference type="EMBL" id="GFH53801.1"/>
    </source>
</evidence>